<dbReference type="Pfam" id="PF02687">
    <property type="entry name" value="FtsX"/>
    <property type="match status" value="1"/>
</dbReference>
<proteinExistence type="predicted"/>
<evidence type="ECO:0000259" key="8">
    <source>
        <dbReference type="Pfam" id="PF02687"/>
    </source>
</evidence>
<dbReference type="NCBIfam" id="TIGR01185">
    <property type="entry name" value="devC"/>
    <property type="match status" value="1"/>
</dbReference>
<keyword evidence="2" id="KW-0813">Transport</keyword>
<keyword evidence="3" id="KW-1003">Cell membrane</keyword>
<dbReference type="Proteomes" id="UP000031532">
    <property type="component" value="Unassembled WGS sequence"/>
</dbReference>
<dbReference type="OrthoDB" id="417886at2"/>
<dbReference type="InterPro" id="IPR003838">
    <property type="entry name" value="ABC3_permease_C"/>
</dbReference>
<evidence type="ECO:0000256" key="3">
    <source>
        <dbReference type="ARBA" id="ARBA00022475"/>
    </source>
</evidence>
<comment type="subcellular location">
    <subcellularLocation>
        <location evidence="1">Cell membrane</location>
        <topology evidence="1">Multi-pass membrane protein</topology>
    </subcellularLocation>
</comment>
<evidence type="ECO:0000256" key="4">
    <source>
        <dbReference type="ARBA" id="ARBA00022692"/>
    </source>
</evidence>
<name>A0A9X5E1Z1_9CYAN</name>
<feature type="transmembrane region" description="Helical" evidence="7">
    <location>
        <begin position="363"/>
        <end position="383"/>
    </location>
</feature>
<dbReference type="InterPro" id="IPR051125">
    <property type="entry name" value="ABC-4/HrtB_transporter"/>
</dbReference>
<feature type="transmembrane region" description="Helical" evidence="7">
    <location>
        <begin position="32"/>
        <end position="57"/>
    </location>
</feature>
<dbReference type="RefSeq" id="WP_039715313.1">
    <property type="nucleotide sequence ID" value="NZ_JTJC03000001.1"/>
</dbReference>
<dbReference type="EMBL" id="JTJC03000001">
    <property type="protein sequence ID" value="NHC33821.1"/>
    <property type="molecule type" value="Genomic_DNA"/>
</dbReference>
<dbReference type="PANTHER" id="PTHR43738">
    <property type="entry name" value="ABC TRANSPORTER, MEMBRANE PROTEIN"/>
    <property type="match status" value="1"/>
</dbReference>
<evidence type="ECO:0000256" key="7">
    <source>
        <dbReference type="SAM" id="Phobius"/>
    </source>
</evidence>
<comment type="caution">
    <text evidence="9">The sequence shown here is derived from an EMBL/GenBank/DDBJ whole genome shotgun (WGS) entry which is preliminary data.</text>
</comment>
<accession>A0A9X5E1Z1</accession>
<dbReference type="AlphaFoldDB" id="A0A9X5E1Z1"/>
<gene>
    <name evidence="9" type="ORF">QH73_0003940</name>
</gene>
<feature type="transmembrane region" description="Helical" evidence="7">
    <location>
        <begin position="329"/>
        <end position="351"/>
    </location>
</feature>
<reference evidence="9 10" key="1">
    <citation type="journal article" date="2015" name="Genome Announc.">
        <title>Draft Genome Sequence of the Terrestrial Cyanobacterium Scytonema millei VB511283, Isolated from Eastern India.</title>
        <authorList>
            <person name="Sen D."/>
            <person name="Chandrababunaidu M.M."/>
            <person name="Singh D."/>
            <person name="Sanghi N."/>
            <person name="Ghorai A."/>
            <person name="Mishra G.P."/>
            <person name="Madduluri M."/>
            <person name="Adhikary S.P."/>
            <person name="Tripathy S."/>
        </authorList>
    </citation>
    <scope>NUCLEOTIDE SEQUENCE [LARGE SCALE GENOMIC DNA]</scope>
    <source>
        <strain evidence="9 10">VB511283</strain>
    </source>
</reference>
<keyword evidence="5 7" id="KW-1133">Transmembrane helix</keyword>
<evidence type="ECO:0000256" key="2">
    <source>
        <dbReference type="ARBA" id="ARBA00022448"/>
    </source>
</evidence>
<dbReference type="InterPro" id="IPR005891">
    <property type="entry name" value="DevC"/>
</dbReference>
<protein>
    <submittedName>
        <fullName evidence="9">FtsX-like permease family protein</fullName>
    </submittedName>
</protein>
<dbReference type="PIRSF" id="PIRSF031773">
    <property type="entry name" value="DevC"/>
    <property type="match status" value="1"/>
</dbReference>
<evidence type="ECO:0000313" key="10">
    <source>
        <dbReference type="Proteomes" id="UP000031532"/>
    </source>
</evidence>
<keyword evidence="6 7" id="KW-0472">Membrane</keyword>
<feature type="transmembrane region" description="Helical" evidence="7">
    <location>
        <begin position="274"/>
        <end position="297"/>
    </location>
</feature>
<evidence type="ECO:0000313" key="9">
    <source>
        <dbReference type="EMBL" id="NHC33821.1"/>
    </source>
</evidence>
<keyword evidence="10" id="KW-1185">Reference proteome</keyword>
<evidence type="ECO:0000256" key="6">
    <source>
        <dbReference type="ARBA" id="ARBA00023136"/>
    </source>
</evidence>
<dbReference type="PANTHER" id="PTHR43738:SF1">
    <property type="entry name" value="HEMIN TRANSPORT SYSTEM PERMEASE PROTEIN HRTB-RELATED"/>
    <property type="match status" value="1"/>
</dbReference>
<feature type="domain" description="ABC3 transporter permease C-terminal" evidence="8">
    <location>
        <begin position="283"/>
        <end position="389"/>
    </location>
</feature>
<keyword evidence="4 7" id="KW-0812">Transmembrane</keyword>
<evidence type="ECO:0000256" key="5">
    <source>
        <dbReference type="ARBA" id="ARBA00022989"/>
    </source>
</evidence>
<evidence type="ECO:0000256" key="1">
    <source>
        <dbReference type="ARBA" id="ARBA00004651"/>
    </source>
</evidence>
<dbReference type="GO" id="GO:0005886">
    <property type="term" value="C:plasma membrane"/>
    <property type="evidence" value="ECO:0007669"/>
    <property type="project" value="UniProtKB-SubCell"/>
</dbReference>
<organism evidence="9 10">
    <name type="scientific">Scytonema millei VB511283</name>
    <dbReference type="NCBI Taxonomy" id="1245923"/>
    <lineage>
        <taxon>Bacteria</taxon>
        <taxon>Bacillati</taxon>
        <taxon>Cyanobacteriota</taxon>
        <taxon>Cyanophyceae</taxon>
        <taxon>Nostocales</taxon>
        <taxon>Scytonemataceae</taxon>
        <taxon>Scytonema</taxon>
    </lineage>
</organism>
<sequence>MIGFLQKLQPLQQLQRRTPLGWLQLSHEKGRLLVALAGIAFADVLMFMQLGFQAALYDSNTRINRAILADIILVSPKALNLQNLSTFSRRRLFQAMDVPGVQTADALYVNTINWRNPQTRLTATVQVLGFKPDRPAFALPEVNRQLDKIKLPDTVLFDRGARGKYAQAIAQVEQGKLVTTEVERRTIAIAGLFTIGASFGADATVIASDQTFLRLFPRRDVASISLGLIRLKPGYDPQQVATALESHLPEDVRVMTAQEYVQFEENYWRTASPIGFVFGLGTAMAFVVGVVIVYQVLSTDVNTHLKEYATFKATGYGNSYLLGIVFEEAIILSLLGFIPGVILPFGLYALAAQATALPIYMTFSRAVLVLGLTIVMCGLSGAISTRKLQSADPADMF</sequence>